<protein>
    <submittedName>
        <fullName evidence="1">Uncharacterized protein</fullName>
    </submittedName>
</protein>
<keyword evidence="2" id="KW-1185">Reference proteome</keyword>
<dbReference type="Proteomes" id="UP000054721">
    <property type="component" value="Unassembled WGS sequence"/>
</dbReference>
<sequence>MYMFFHSLFHLSLMKFLQRLLKFYALASLIAVDLYATNATCCYTLLSTLKHTAGGDLKHFLKT</sequence>
<reference evidence="1 2" key="1">
    <citation type="submission" date="2015-05" db="EMBL/GenBank/DDBJ databases">
        <title>Evolution of Trichinella species and genotypes.</title>
        <authorList>
            <person name="Korhonen P.K."/>
            <person name="Edoardo P."/>
            <person name="Giuseppe L.R."/>
            <person name="Gasser R.B."/>
        </authorList>
    </citation>
    <scope>NUCLEOTIDE SEQUENCE [LARGE SCALE GENOMIC DNA]</scope>
    <source>
        <strain evidence="1">ISS10</strain>
    </source>
</reference>
<evidence type="ECO:0000313" key="1">
    <source>
        <dbReference type="EMBL" id="KRZ53036.1"/>
    </source>
</evidence>
<gene>
    <name evidence="1" type="ORF">T02_8434</name>
</gene>
<dbReference type="AlphaFoldDB" id="A0A0V1L1A4"/>
<proteinExistence type="predicted"/>
<name>A0A0V1L1A4_9BILA</name>
<comment type="caution">
    <text evidence="1">The sequence shown here is derived from an EMBL/GenBank/DDBJ whole genome shotgun (WGS) entry which is preliminary data.</text>
</comment>
<dbReference type="EMBL" id="JYDW01000175">
    <property type="protein sequence ID" value="KRZ53036.1"/>
    <property type="molecule type" value="Genomic_DNA"/>
</dbReference>
<evidence type="ECO:0000313" key="2">
    <source>
        <dbReference type="Proteomes" id="UP000054721"/>
    </source>
</evidence>
<accession>A0A0V1L1A4</accession>
<organism evidence="1 2">
    <name type="scientific">Trichinella nativa</name>
    <dbReference type="NCBI Taxonomy" id="6335"/>
    <lineage>
        <taxon>Eukaryota</taxon>
        <taxon>Metazoa</taxon>
        <taxon>Ecdysozoa</taxon>
        <taxon>Nematoda</taxon>
        <taxon>Enoplea</taxon>
        <taxon>Dorylaimia</taxon>
        <taxon>Trichinellida</taxon>
        <taxon>Trichinellidae</taxon>
        <taxon>Trichinella</taxon>
    </lineage>
</organism>